<name>A0ABW0NK11_9BURK</name>
<dbReference type="Proteomes" id="UP001596037">
    <property type="component" value="Unassembled WGS sequence"/>
</dbReference>
<keyword evidence="2" id="KW-1133">Transmembrane helix</keyword>
<dbReference type="InterPro" id="IPR046703">
    <property type="entry name" value="DUF6776"/>
</dbReference>
<dbReference type="RefSeq" id="WP_376852617.1">
    <property type="nucleotide sequence ID" value="NZ_JBHSMF010000015.1"/>
</dbReference>
<keyword evidence="4" id="KW-1185">Reference proteome</keyword>
<comment type="caution">
    <text evidence="3">The sequence shown here is derived from an EMBL/GenBank/DDBJ whole genome shotgun (WGS) entry which is preliminary data.</text>
</comment>
<feature type="transmembrane region" description="Helical" evidence="2">
    <location>
        <begin position="25"/>
        <end position="46"/>
    </location>
</feature>
<protein>
    <submittedName>
        <fullName evidence="3">DUF6776 family protein</fullName>
    </submittedName>
</protein>
<sequence>MRFKLLRRRLTISAPHMAIRTHRPWIRWAGIAIMTGFYAAIALWTFELGKTFAGVDGGAKEELVRLRADNARLRDERDKVQSVMNTSASMITTETSTRERLAAQIKVLEAENRALRDDLGFFQKLIPATGSESVAIRALQAEVLAGTQLRWQVMVIQQQKSAPEFRGKLQVSISGTLDGKPWMMDLPGGAQALQFRQYRRIEGLVDLPPQAVVKNVSARVVEGTATRAVQSIKL</sequence>
<keyword evidence="1" id="KW-0175">Coiled coil</keyword>
<accession>A0ABW0NK11</accession>
<evidence type="ECO:0000256" key="2">
    <source>
        <dbReference type="SAM" id="Phobius"/>
    </source>
</evidence>
<keyword evidence="2" id="KW-0812">Transmembrane</keyword>
<evidence type="ECO:0000256" key="1">
    <source>
        <dbReference type="SAM" id="Coils"/>
    </source>
</evidence>
<proteinExistence type="predicted"/>
<dbReference type="EMBL" id="JBHSMF010000015">
    <property type="protein sequence ID" value="MFC5500365.1"/>
    <property type="molecule type" value="Genomic_DNA"/>
</dbReference>
<gene>
    <name evidence="3" type="ORF">ACFPOE_22675</name>
</gene>
<dbReference type="Pfam" id="PF20567">
    <property type="entry name" value="DUF6776"/>
    <property type="match status" value="1"/>
</dbReference>
<evidence type="ECO:0000313" key="3">
    <source>
        <dbReference type="EMBL" id="MFC5500365.1"/>
    </source>
</evidence>
<keyword evidence="2" id="KW-0472">Membrane</keyword>
<evidence type="ECO:0000313" key="4">
    <source>
        <dbReference type="Proteomes" id="UP001596037"/>
    </source>
</evidence>
<reference evidence="4" key="1">
    <citation type="journal article" date="2019" name="Int. J. Syst. Evol. Microbiol.">
        <title>The Global Catalogue of Microorganisms (GCM) 10K type strain sequencing project: providing services to taxonomists for standard genome sequencing and annotation.</title>
        <authorList>
            <consortium name="The Broad Institute Genomics Platform"/>
            <consortium name="The Broad Institute Genome Sequencing Center for Infectious Disease"/>
            <person name="Wu L."/>
            <person name="Ma J."/>
        </authorList>
    </citation>
    <scope>NUCLEOTIDE SEQUENCE [LARGE SCALE GENOMIC DNA]</scope>
    <source>
        <strain evidence="4">CCUG 57401</strain>
    </source>
</reference>
<feature type="coiled-coil region" evidence="1">
    <location>
        <begin position="63"/>
        <end position="118"/>
    </location>
</feature>
<organism evidence="3 4">
    <name type="scientific">Caenimonas terrae</name>
    <dbReference type="NCBI Taxonomy" id="696074"/>
    <lineage>
        <taxon>Bacteria</taxon>
        <taxon>Pseudomonadati</taxon>
        <taxon>Pseudomonadota</taxon>
        <taxon>Betaproteobacteria</taxon>
        <taxon>Burkholderiales</taxon>
        <taxon>Comamonadaceae</taxon>
        <taxon>Caenimonas</taxon>
    </lineage>
</organism>